<dbReference type="Pfam" id="PF01547">
    <property type="entry name" value="SBP_bac_1"/>
    <property type="match status" value="1"/>
</dbReference>
<keyword evidence="2" id="KW-0813">Transport</keyword>
<feature type="chain" id="PRO_5047453710" evidence="1">
    <location>
        <begin position="22"/>
        <end position="440"/>
    </location>
</feature>
<reference evidence="2 3" key="1">
    <citation type="submission" date="2023-07" db="EMBL/GenBank/DDBJ databases">
        <title>Sequencing the genomes of 1000 actinobacteria strains.</title>
        <authorList>
            <person name="Klenk H.-P."/>
        </authorList>
    </citation>
    <scope>NUCLEOTIDE SEQUENCE [LARGE SCALE GENOMIC DNA]</scope>
    <source>
        <strain evidence="2 3">DSM 46740</strain>
    </source>
</reference>
<dbReference type="PANTHER" id="PTHR43649">
    <property type="entry name" value="ARABINOSE-BINDING PROTEIN-RELATED"/>
    <property type="match status" value="1"/>
</dbReference>
<evidence type="ECO:0000313" key="3">
    <source>
        <dbReference type="Proteomes" id="UP001225356"/>
    </source>
</evidence>
<dbReference type="SUPFAM" id="SSF53850">
    <property type="entry name" value="Periplasmic binding protein-like II"/>
    <property type="match status" value="1"/>
</dbReference>
<evidence type="ECO:0000256" key="1">
    <source>
        <dbReference type="SAM" id="SignalP"/>
    </source>
</evidence>
<dbReference type="Proteomes" id="UP001225356">
    <property type="component" value="Unassembled WGS sequence"/>
</dbReference>
<feature type="signal peptide" evidence="1">
    <location>
        <begin position="1"/>
        <end position="21"/>
    </location>
</feature>
<accession>A0ABT9Q6D6</accession>
<dbReference type="EMBL" id="JAUSQU010000001">
    <property type="protein sequence ID" value="MDP9842320.1"/>
    <property type="molecule type" value="Genomic_DNA"/>
</dbReference>
<dbReference type="PANTHER" id="PTHR43649:SF12">
    <property type="entry name" value="DIACETYLCHITOBIOSE BINDING PROTEIN DASA"/>
    <property type="match status" value="1"/>
</dbReference>
<dbReference type="InterPro" id="IPR006059">
    <property type="entry name" value="SBP"/>
</dbReference>
<name>A0ABT9Q6D6_9ACTN</name>
<proteinExistence type="predicted"/>
<keyword evidence="3" id="KW-1185">Reference proteome</keyword>
<keyword evidence="2" id="KW-0762">Sugar transport</keyword>
<dbReference type="InterPro" id="IPR050490">
    <property type="entry name" value="Bact_solute-bd_prot1"/>
</dbReference>
<dbReference type="Gene3D" id="3.40.190.10">
    <property type="entry name" value="Periplasmic binding protein-like II"/>
    <property type="match status" value="2"/>
</dbReference>
<protein>
    <submittedName>
        <fullName evidence="2">Multiple sugar transport system substrate-binding protein</fullName>
    </submittedName>
</protein>
<dbReference type="PROSITE" id="PS51257">
    <property type="entry name" value="PROKAR_LIPOPROTEIN"/>
    <property type="match status" value="1"/>
</dbReference>
<evidence type="ECO:0000313" key="2">
    <source>
        <dbReference type="EMBL" id="MDP9842320.1"/>
    </source>
</evidence>
<sequence length="440" mass="46572">MQIRKLGIIAIAGALSLSAAACGGDDTGSGGSTGAAAPKTLTYWASNQGTSLENDKQVLQPELDKFEKQTGIKVNVEVVPWADLLNRILAATTSGKGPDVLNIGNTWSASLQATGAFVPFDDKLMAEVGGKERFLGPSLAATGVAGQPPTALPIYGMTYGLFYNKKMFKEAGIAEPPKTWDELIADGKKLTKGDQWGLAVEGASVSENAHHAFIFGQQHGSELFDPSGKPQFDTPQQVAAIKQYVDLMAVHKIVNPSNAEYSNGTEAVQDFTSGKAAMLMWQSIASQVKAAGMTDDDYGLAPIPLPDPSQGGKQVNGMVAGINLAIFKSSENQDAALQFVKFMTGKEAQQSLNKTYGSLPTVKDAYDDPAFQTPMIKTFQEILGTTSAPLPQVPEESQFETLVGTAMNTMFADAASGKPITDEYVKAKLSDANEQMLAGS</sequence>
<dbReference type="RefSeq" id="WP_307556241.1">
    <property type="nucleotide sequence ID" value="NZ_JAUSQU010000001.1"/>
</dbReference>
<gene>
    <name evidence="2" type="ORF">J2853_001531</name>
</gene>
<organism evidence="2 3">
    <name type="scientific">Streptosporangium lutulentum</name>
    <dbReference type="NCBI Taxonomy" id="1461250"/>
    <lineage>
        <taxon>Bacteria</taxon>
        <taxon>Bacillati</taxon>
        <taxon>Actinomycetota</taxon>
        <taxon>Actinomycetes</taxon>
        <taxon>Streptosporangiales</taxon>
        <taxon>Streptosporangiaceae</taxon>
        <taxon>Streptosporangium</taxon>
    </lineage>
</organism>
<keyword evidence="1" id="KW-0732">Signal</keyword>
<comment type="caution">
    <text evidence="2">The sequence shown here is derived from an EMBL/GenBank/DDBJ whole genome shotgun (WGS) entry which is preliminary data.</text>
</comment>